<dbReference type="EMBL" id="JACEGA010000001">
    <property type="protein sequence ID" value="MBB2184451.1"/>
    <property type="molecule type" value="Genomic_DNA"/>
</dbReference>
<dbReference type="PANTHER" id="PTHR37834:SF2">
    <property type="entry name" value="ESTERASE, SGNH HYDROLASE-TYPE"/>
    <property type="match status" value="1"/>
</dbReference>
<dbReference type="PANTHER" id="PTHR37834">
    <property type="entry name" value="GDSL-LIKE LIPASE/ACYLHYDROLASE DOMAIN PROTEIN (AFU_ORTHOLOGUE AFUA_2G00620)"/>
    <property type="match status" value="1"/>
</dbReference>
<accession>A0A839K719</accession>
<dbReference type="RefSeq" id="WP_228354026.1">
    <property type="nucleotide sequence ID" value="NZ_JACEGA010000001.1"/>
</dbReference>
<dbReference type="InterPro" id="IPR036514">
    <property type="entry name" value="SGNH_hydro_sf"/>
</dbReference>
<evidence type="ECO:0000313" key="3">
    <source>
        <dbReference type="EMBL" id="MBB2184451.1"/>
    </source>
</evidence>
<dbReference type="Proteomes" id="UP000574276">
    <property type="component" value="Unassembled WGS sequence"/>
</dbReference>
<proteinExistence type="predicted"/>
<evidence type="ECO:0000259" key="2">
    <source>
        <dbReference type="Pfam" id="PF13472"/>
    </source>
</evidence>
<keyword evidence="1" id="KW-1133">Transmembrane helix</keyword>
<dbReference type="InterPro" id="IPR052762">
    <property type="entry name" value="PCW_deacetylase/CE"/>
</dbReference>
<evidence type="ECO:0000313" key="4">
    <source>
        <dbReference type="Proteomes" id="UP000574276"/>
    </source>
</evidence>
<keyword evidence="1" id="KW-0472">Membrane</keyword>
<feature type="transmembrane region" description="Helical" evidence="1">
    <location>
        <begin position="303"/>
        <end position="319"/>
    </location>
</feature>
<dbReference type="AlphaFoldDB" id="A0A839K719"/>
<dbReference type="Gene3D" id="2.60.120.260">
    <property type="entry name" value="Galactose-binding domain-like"/>
    <property type="match status" value="1"/>
</dbReference>
<gene>
    <name evidence="3" type="ORF">H0486_16340</name>
</gene>
<dbReference type="InterPro" id="IPR013830">
    <property type="entry name" value="SGNH_hydro"/>
</dbReference>
<protein>
    <submittedName>
        <fullName evidence="3">GDSL family lipase</fullName>
    </submittedName>
</protein>
<sequence length="374" mass="42512">MNEEKQLQTYALNEIEYIKVHGRTTGQLSPLTLFWTGSAVELNAKGSELWVEVEAGYDVYEPWIGIVINSAPVSRLMITEGRHWICVFRGMNPDQVKNVRIVKEVQAMSGDQGCFLHIHSVKFDGQFLPIEEKPYKIEFIGDSITSGEGIVGAKGEEDWIPMWFSATGNYTELVANALNAEYRVLSQSGWGVFTSWDNNPHCNMQDDYEKVCGILQGKRNEALGALQENNFASWQPDVIVVNLGTNDASAFDQPQWKDEVTGETHKQRRNEDGSFHEEDIKAFERAIVRFLTKLRKYNKKAQIVWAYGMIGITMMPYIYRAVEAYYRETGDKKVSVYQLPNTTEATMGSRSHPGHLSHLKAATELSEYLQDFLK</sequence>
<organism evidence="3 4">
    <name type="scientific">Variimorphobacter saccharofermentans</name>
    <dbReference type="NCBI Taxonomy" id="2755051"/>
    <lineage>
        <taxon>Bacteria</taxon>
        <taxon>Bacillati</taxon>
        <taxon>Bacillota</taxon>
        <taxon>Clostridia</taxon>
        <taxon>Lachnospirales</taxon>
        <taxon>Lachnospiraceae</taxon>
        <taxon>Variimorphobacter</taxon>
    </lineage>
</organism>
<evidence type="ECO:0000256" key="1">
    <source>
        <dbReference type="SAM" id="Phobius"/>
    </source>
</evidence>
<dbReference type="CDD" id="cd01831">
    <property type="entry name" value="Endoglucanase_E_like"/>
    <property type="match status" value="1"/>
</dbReference>
<dbReference type="GO" id="GO:0052689">
    <property type="term" value="F:carboxylic ester hydrolase activity"/>
    <property type="evidence" value="ECO:0007669"/>
    <property type="project" value="InterPro"/>
</dbReference>
<dbReference type="Pfam" id="PF13472">
    <property type="entry name" value="Lipase_GDSL_2"/>
    <property type="match status" value="1"/>
</dbReference>
<dbReference type="Gene3D" id="3.40.50.1110">
    <property type="entry name" value="SGNH hydrolase"/>
    <property type="match status" value="1"/>
</dbReference>
<keyword evidence="1" id="KW-0812">Transmembrane</keyword>
<feature type="domain" description="SGNH hydrolase-type esterase" evidence="2">
    <location>
        <begin position="139"/>
        <end position="319"/>
    </location>
</feature>
<comment type="caution">
    <text evidence="3">The sequence shown here is derived from an EMBL/GenBank/DDBJ whole genome shotgun (WGS) entry which is preliminary data.</text>
</comment>
<keyword evidence="4" id="KW-1185">Reference proteome</keyword>
<name>A0A839K719_9FIRM</name>
<reference evidence="3 4" key="1">
    <citation type="submission" date="2020-07" db="EMBL/GenBank/DDBJ databases">
        <title>Characterization and genome sequencing of isolate MD1, a novel member within the family Lachnospiraceae.</title>
        <authorList>
            <person name="Rettenmaier R."/>
            <person name="Di Bello L."/>
            <person name="Zinser C."/>
            <person name="Scheitz K."/>
            <person name="Liebl W."/>
            <person name="Zverlov V."/>
        </authorList>
    </citation>
    <scope>NUCLEOTIDE SEQUENCE [LARGE SCALE GENOMIC DNA]</scope>
    <source>
        <strain evidence="3 4">MD1</strain>
    </source>
</reference>
<dbReference type="InterPro" id="IPR037461">
    <property type="entry name" value="CtCE2-like_dom"/>
</dbReference>
<dbReference type="SUPFAM" id="SSF52266">
    <property type="entry name" value="SGNH hydrolase"/>
    <property type="match status" value="1"/>
</dbReference>